<evidence type="ECO:0000313" key="2">
    <source>
        <dbReference type="EMBL" id="GAH16277.1"/>
    </source>
</evidence>
<comment type="caution">
    <text evidence="2">The sequence shown here is derived from an EMBL/GenBank/DDBJ whole genome shotgun (WGS) entry which is preliminary data.</text>
</comment>
<name>X1D7R9_9ZZZZ</name>
<dbReference type="InterPro" id="IPR027392">
    <property type="entry name" value="TF_Znf"/>
</dbReference>
<dbReference type="EMBL" id="BART01036992">
    <property type="protein sequence ID" value="GAH16277.1"/>
    <property type="molecule type" value="Genomic_DNA"/>
</dbReference>
<reference evidence="2" key="1">
    <citation type="journal article" date="2014" name="Front. Microbiol.">
        <title>High frequency of phylogenetically diverse reductive dehalogenase-homologous genes in deep subseafloor sedimentary metagenomes.</title>
        <authorList>
            <person name="Kawai M."/>
            <person name="Futagami T."/>
            <person name="Toyoda A."/>
            <person name="Takaki Y."/>
            <person name="Nishi S."/>
            <person name="Hori S."/>
            <person name="Arai W."/>
            <person name="Tsubouchi T."/>
            <person name="Morono Y."/>
            <person name="Uchiyama I."/>
            <person name="Ito T."/>
            <person name="Fujiyama A."/>
            <person name="Inagaki F."/>
            <person name="Takami H."/>
        </authorList>
    </citation>
    <scope>NUCLEOTIDE SEQUENCE</scope>
    <source>
        <strain evidence="2">Expedition CK06-06</strain>
    </source>
</reference>
<feature type="domain" description="Transcription factor zinc-finger" evidence="1">
    <location>
        <begin position="91"/>
        <end position="131"/>
    </location>
</feature>
<accession>X1D7R9</accession>
<organism evidence="2">
    <name type="scientific">marine sediment metagenome</name>
    <dbReference type="NCBI Taxonomy" id="412755"/>
    <lineage>
        <taxon>unclassified sequences</taxon>
        <taxon>metagenomes</taxon>
        <taxon>ecological metagenomes</taxon>
    </lineage>
</organism>
<dbReference type="AlphaFoldDB" id="X1D7R9"/>
<protein>
    <recommendedName>
        <fullName evidence="1">Transcription factor zinc-finger domain-containing protein</fullName>
    </recommendedName>
</protein>
<gene>
    <name evidence="2" type="ORF">S01H4_62116</name>
</gene>
<feature type="non-terminal residue" evidence="2">
    <location>
        <position position="161"/>
    </location>
</feature>
<feature type="non-terminal residue" evidence="2">
    <location>
        <position position="1"/>
    </location>
</feature>
<evidence type="ECO:0000259" key="1">
    <source>
        <dbReference type="Pfam" id="PF13453"/>
    </source>
</evidence>
<sequence>GLNSPLPKSPALLDNIQSGEEGIWSVRSPKGKWLGPFSLEKILSLQFFTPRIWTKNIQEGIEATAGEFPQIRTGLRNLYQKKPVNPDKYNKCPRCRISLKDTFYEGVALKTCPSCKGKLVDSSVIDRIIARREVAFSDYLVKKAAKFRENFLQNPVSTRKI</sequence>
<dbReference type="Pfam" id="PF13453">
    <property type="entry name" value="Zn_ribbon_TFIIB"/>
    <property type="match status" value="1"/>
</dbReference>
<proteinExistence type="predicted"/>